<accession>M0CQM8</accession>
<sequence>MTSNISRRQLLGGGSLGALSTIAGCLATGRGATETVTETYQTTDLSSLSLTTVNGSITVDGHEGDAIEVTATKAAPTEDILESVTLASSRSDGHLTLEADSETSAFLFGPEPKVDLEVTVPAGIRLARAETTNGDIETRNVTDDVDAETTNGDIDVSLTDGDGDLTAESTNGEITVRAPDSLDATVSVSTTNGDISIDGFENSNASGDGSLEMTLGDGTRRIRLETTNGDVTLRSTDTS</sequence>
<dbReference type="PROSITE" id="PS51318">
    <property type="entry name" value="TAT"/>
    <property type="match status" value="1"/>
</dbReference>
<dbReference type="PROSITE" id="PS51257">
    <property type="entry name" value="PROKAR_LIPOPROTEIN"/>
    <property type="match status" value="1"/>
</dbReference>
<protein>
    <recommendedName>
        <fullName evidence="1">DUF4097 domain-containing protein</fullName>
    </recommendedName>
</protein>
<dbReference type="eggNOG" id="arCOG03825">
    <property type="taxonomic scope" value="Archaea"/>
</dbReference>
<organism evidence="2 3">
    <name type="scientific">Natrinema limicola JCM 13563</name>
    <dbReference type="NCBI Taxonomy" id="1230457"/>
    <lineage>
        <taxon>Archaea</taxon>
        <taxon>Methanobacteriati</taxon>
        <taxon>Methanobacteriota</taxon>
        <taxon>Stenosarchaea group</taxon>
        <taxon>Halobacteria</taxon>
        <taxon>Halobacteriales</taxon>
        <taxon>Natrialbaceae</taxon>
        <taxon>Natrinema</taxon>
    </lineage>
</organism>
<name>M0CQM8_9EURY</name>
<dbReference type="InterPro" id="IPR006311">
    <property type="entry name" value="TAT_signal"/>
</dbReference>
<reference evidence="2 3" key="1">
    <citation type="journal article" date="2014" name="PLoS Genet.">
        <title>Phylogenetically driven sequencing of extremely halophilic archaea reveals strategies for static and dynamic osmo-response.</title>
        <authorList>
            <person name="Becker E.A."/>
            <person name="Seitzer P.M."/>
            <person name="Tritt A."/>
            <person name="Larsen D."/>
            <person name="Krusor M."/>
            <person name="Yao A.I."/>
            <person name="Wu D."/>
            <person name="Madern D."/>
            <person name="Eisen J.A."/>
            <person name="Darling A.E."/>
            <person name="Facciotti M.T."/>
        </authorList>
    </citation>
    <scope>NUCLEOTIDE SEQUENCE [LARGE SCALE GENOMIC DNA]</scope>
    <source>
        <strain evidence="2 3">JCM 13563</strain>
    </source>
</reference>
<evidence type="ECO:0000259" key="1">
    <source>
        <dbReference type="Pfam" id="PF13349"/>
    </source>
</evidence>
<dbReference type="PATRIC" id="fig|1230457.4.peg.727"/>
<keyword evidence="3" id="KW-1185">Reference proteome</keyword>
<evidence type="ECO:0000313" key="3">
    <source>
        <dbReference type="Proteomes" id="UP000011615"/>
    </source>
</evidence>
<dbReference type="STRING" id="1230457.C476_03648"/>
<dbReference type="EMBL" id="AOIT01000017">
    <property type="protein sequence ID" value="ELZ24712.1"/>
    <property type="molecule type" value="Genomic_DNA"/>
</dbReference>
<gene>
    <name evidence="2" type="ORF">C476_03648</name>
</gene>
<proteinExistence type="predicted"/>
<dbReference type="RefSeq" id="WP_008009972.1">
    <property type="nucleotide sequence ID" value="NZ_AOIT01000017.1"/>
</dbReference>
<dbReference type="Pfam" id="PF13349">
    <property type="entry name" value="DUF4097"/>
    <property type="match status" value="1"/>
</dbReference>
<feature type="domain" description="DUF4097" evidence="1">
    <location>
        <begin position="130"/>
        <end position="233"/>
    </location>
</feature>
<dbReference type="AlphaFoldDB" id="M0CQM8"/>
<dbReference type="Proteomes" id="UP000011615">
    <property type="component" value="Unassembled WGS sequence"/>
</dbReference>
<dbReference type="OrthoDB" id="188273at2157"/>
<dbReference type="InterPro" id="IPR025164">
    <property type="entry name" value="Toastrack_DUF4097"/>
</dbReference>
<evidence type="ECO:0000313" key="2">
    <source>
        <dbReference type="EMBL" id="ELZ24712.1"/>
    </source>
</evidence>
<comment type="caution">
    <text evidence="2">The sequence shown here is derived from an EMBL/GenBank/DDBJ whole genome shotgun (WGS) entry which is preliminary data.</text>
</comment>